<feature type="domain" description="ATP-dependent DNA ligase family profile" evidence="2">
    <location>
        <begin position="19"/>
        <end position="159"/>
    </location>
</feature>
<feature type="region of interest" description="Disordered" evidence="1">
    <location>
        <begin position="190"/>
        <end position="238"/>
    </location>
</feature>
<feature type="compositionally biased region" description="Polar residues" evidence="1">
    <location>
        <begin position="17"/>
        <end position="27"/>
    </location>
</feature>
<reference evidence="3 4" key="1">
    <citation type="journal article" date="2015" name="Stand. Genomic Sci.">
        <title>Genomic Encyclopedia of Bacterial and Archaeal Type Strains, Phase III: the genomes of soil and plant-associated and newly described type strains.</title>
        <authorList>
            <person name="Whitman W.B."/>
            <person name="Woyke T."/>
            <person name="Klenk H.P."/>
            <person name="Zhou Y."/>
            <person name="Lilburn T.G."/>
            <person name="Beck B.J."/>
            <person name="De Vos P."/>
            <person name="Vandamme P."/>
            <person name="Eisen J.A."/>
            <person name="Garrity G."/>
            <person name="Hugenholtz P."/>
            <person name="Kyrpides N.C."/>
        </authorList>
    </citation>
    <scope>NUCLEOTIDE SEQUENCE [LARGE SCALE GENOMIC DNA]</scope>
    <source>
        <strain evidence="3 4">VKM Ac-2538</strain>
    </source>
</reference>
<gene>
    <name evidence="3" type="ORF">EV644_12764</name>
</gene>
<dbReference type="EMBL" id="SLWM01000027">
    <property type="protein sequence ID" value="TCO12173.1"/>
    <property type="molecule type" value="Genomic_DNA"/>
</dbReference>
<evidence type="ECO:0000256" key="1">
    <source>
        <dbReference type="SAM" id="MobiDB-lite"/>
    </source>
</evidence>
<name>A0ABY2B996_9ACTN</name>
<feature type="region of interest" description="Disordered" evidence="1">
    <location>
        <begin position="1"/>
        <end position="27"/>
    </location>
</feature>
<keyword evidence="4" id="KW-1185">Reference proteome</keyword>
<sequence>MRIRGRRQPDHVGVVDMSTTPTTSNAAQPSDRLKINGELVILGADGRLSFDALQRRLVTSPAKARNLVSTVPASYVAFDLLAIGGVDLRTQRWTVRRRRLEQLAAAWALPMQLSPVTDDLEEAQEWFDVLPDAMGVEGLVVKGAGSRYVGGRRDWLKVKHRATEEVLVGGVLGLIDQPEVVIAGGTAATTWSGSAEPSRSPRRSPPSSAPYCVRPSEVTRGRTRSPPSAGAAGIRRSR</sequence>
<comment type="caution">
    <text evidence="3">The sequence shown here is derived from an EMBL/GenBank/DDBJ whole genome shotgun (WGS) entry which is preliminary data.</text>
</comment>
<protein>
    <submittedName>
        <fullName evidence="3">ATP dependent DNA ligase-like protein</fullName>
    </submittedName>
</protein>
<organism evidence="3 4">
    <name type="scientific">Kribbella orskensis</name>
    <dbReference type="NCBI Taxonomy" id="2512216"/>
    <lineage>
        <taxon>Bacteria</taxon>
        <taxon>Bacillati</taxon>
        <taxon>Actinomycetota</taxon>
        <taxon>Actinomycetes</taxon>
        <taxon>Propionibacteriales</taxon>
        <taxon>Kribbellaceae</taxon>
        <taxon>Kribbella</taxon>
    </lineage>
</organism>
<dbReference type="Gene3D" id="3.30.470.30">
    <property type="entry name" value="DNA ligase/mRNA capping enzyme"/>
    <property type="match status" value="1"/>
</dbReference>
<dbReference type="Proteomes" id="UP000295818">
    <property type="component" value="Unassembled WGS sequence"/>
</dbReference>
<evidence type="ECO:0000313" key="3">
    <source>
        <dbReference type="EMBL" id="TCO12173.1"/>
    </source>
</evidence>
<dbReference type="InterPro" id="IPR012310">
    <property type="entry name" value="DNA_ligase_ATP-dep_cent"/>
</dbReference>
<evidence type="ECO:0000313" key="4">
    <source>
        <dbReference type="Proteomes" id="UP000295818"/>
    </source>
</evidence>
<dbReference type="RefSeq" id="WP_132195507.1">
    <property type="nucleotide sequence ID" value="NZ_SLWM01000027.1"/>
</dbReference>
<dbReference type="Pfam" id="PF01068">
    <property type="entry name" value="DNA_ligase_A_M"/>
    <property type="match status" value="1"/>
</dbReference>
<proteinExistence type="predicted"/>
<dbReference type="SUPFAM" id="SSF56091">
    <property type="entry name" value="DNA ligase/mRNA capping enzyme, catalytic domain"/>
    <property type="match status" value="1"/>
</dbReference>
<evidence type="ECO:0000259" key="2">
    <source>
        <dbReference type="Pfam" id="PF01068"/>
    </source>
</evidence>
<accession>A0ABY2B996</accession>